<proteinExistence type="predicted"/>
<gene>
    <name evidence="2" type="ORF">ALEPTO_LOCUS6922</name>
</gene>
<organism evidence="2 3">
    <name type="scientific">Ambispora leptoticha</name>
    <dbReference type="NCBI Taxonomy" id="144679"/>
    <lineage>
        <taxon>Eukaryota</taxon>
        <taxon>Fungi</taxon>
        <taxon>Fungi incertae sedis</taxon>
        <taxon>Mucoromycota</taxon>
        <taxon>Glomeromycotina</taxon>
        <taxon>Glomeromycetes</taxon>
        <taxon>Archaeosporales</taxon>
        <taxon>Ambisporaceae</taxon>
        <taxon>Ambispora</taxon>
    </lineage>
</organism>
<feature type="non-terminal residue" evidence="2">
    <location>
        <position position="1"/>
    </location>
</feature>
<evidence type="ECO:0000259" key="1">
    <source>
        <dbReference type="Pfam" id="PF01498"/>
    </source>
</evidence>
<dbReference type="AlphaFoldDB" id="A0A9N9BMT7"/>
<dbReference type="GO" id="GO:0015074">
    <property type="term" value="P:DNA integration"/>
    <property type="evidence" value="ECO:0007669"/>
    <property type="project" value="InterPro"/>
</dbReference>
<dbReference type="Pfam" id="PF01498">
    <property type="entry name" value="HTH_Tnp_Tc3_2"/>
    <property type="match status" value="1"/>
</dbReference>
<dbReference type="EMBL" id="CAJVPS010002655">
    <property type="protein sequence ID" value="CAG8573440.1"/>
    <property type="molecule type" value="Genomic_DNA"/>
</dbReference>
<feature type="domain" description="Transposase Tc1-like" evidence="1">
    <location>
        <begin position="3"/>
        <end position="72"/>
    </location>
</feature>
<protein>
    <submittedName>
        <fullName evidence="2">8064_t:CDS:1</fullName>
    </submittedName>
</protein>
<evidence type="ECO:0000313" key="3">
    <source>
        <dbReference type="Proteomes" id="UP000789508"/>
    </source>
</evidence>
<dbReference type="InterPro" id="IPR002492">
    <property type="entry name" value="Transposase_Tc1-like"/>
</dbReference>
<dbReference type="Proteomes" id="UP000789508">
    <property type="component" value="Unassembled WGS sequence"/>
</dbReference>
<accession>A0A9N9BMT7</accession>
<dbReference type="GO" id="GO:0003677">
    <property type="term" value="F:DNA binding"/>
    <property type="evidence" value="ECO:0007669"/>
    <property type="project" value="InterPro"/>
</dbReference>
<sequence>DTRRIINIVKDNRQQSIDEITEKFNTGLEILVSSKTIRRNLHESGFFGRAGLRKPFISEENRRKQLKRCLERKDRVLLLNKMIYFFS</sequence>
<keyword evidence="3" id="KW-1185">Reference proteome</keyword>
<evidence type="ECO:0000313" key="2">
    <source>
        <dbReference type="EMBL" id="CAG8573440.1"/>
    </source>
</evidence>
<name>A0A9N9BMT7_9GLOM</name>
<dbReference type="OrthoDB" id="2393464at2759"/>
<comment type="caution">
    <text evidence="2">The sequence shown here is derived from an EMBL/GenBank/DDBJ whole genome shotgun (WGS) entry which is preliminary data.</text>
</comment>
<dbReference type="GO" id="GO:0006313">
    <property type="term" value="P:DNA transposition"/>
    <property type="evidence" value="ECO:0007669"/>
    <property type="project" value="InterPro"/>
</dbReference>
<reference evidence="2" key="1">
    <citation type="submission" date="2021-06" db="EMBL/GenBank/DDBJ databases">
        <authorList>
            <person name="Kallberg Y."/>
            <person name="Tangrot J."/>
            <person name="Rosling A."/>
        </authorList>
    </citation>
    <scope>NUCLEOTIDE SEQUENCE</scope>
    <source>
        <strain evidence="2">FL130A</strain>
    </source>
</reference>